<organism evidence="1 2">
    <name type="scientific">Striga asiatica</name>
    <name type="common">Asiatic witchweed</name>
    <name type="synonym">Buchnera asiatica</name>
    <dbReference type="NCBI Taxonomy" id="4170"/>
    <lineage>
        <taxon>Eukaryota</taxon>
        <taxon>Viridiplantae</taxon>
        <taxon>Streptophyta</taxon>
        <taxon>Embryophyta</taxon>
        <taxon>Tracheophyta</taxon>
        <taxon>Spermatophyta</taxon>
        <taxon>Magnoliopsida</taxon>
        <taxon>eudicotyledons</taxon>
        <taxon>Gunneridae</taxon>
        <taxon>Pentapetalae</taxon>
        <taxon>asterids</taxon>
        <taxon>lamiids</taxon>
        <taxon>Lamiales</taxon>
        <taxon>Orobanchaceae</taxon>
        <taxon>Buchnereae</taxon>
        <taxon>Striga</taxon>
    </lineage>
</organism>
<comment type="caution">
    <text evidence="1">The sequence shown here is derived from an EMBL/GenBank/DDBJ whole genome shotgun (WGS) entry which is preliminary data.</text>
</comment>
<dbReference type="Proteomes" id="UP000325081">
    <property type="component" value="Unassembled WGS sequence"/>
</dbReference>
<proteinExistence type="predicted"/>
<dbReference type="AlphaFoldDB" id="A0A5A7P6D1"/>
<evidence type="ECO:0000313" key="2">
    <source>
        <dbReference type="Proteomes" id="UP000325081"/>
    </source>
</evidence>
<reference evidence="2" key="1">
    <citation type="journal article" date="2019" name="Curr. Biol.">
        <title>Genome Sequence of Striga asiatica Provides Insight into the Evolution of Plant Parasitism.</title>
        <authorList>
            <person name="Yoshida S."/>
            <person name="Kim S."/>
            <person name="Wafula E.K."/>
            <person name="Tanskanen J."/>
            <person name="Kim Y.M."/>
            <person name="Honaas L."/>
            <person name="Yang Z."/>
            <person name="Spallek T."/>
            <person name="Conn C.E."/>
            <person name="Ichihashi Y."/>
            <person name="Cheong K."/>
            <person name="Cui S."/>
            <person name="Der J.P."/>
            <person name="Gundlach H."/>
            <person name="Jiao Y."/>
            <person name="Hori C."/>
            <person name="Ishida J.K."/>
            <person name="Kasahara H."/>
            <person name="Kiba T."/>
            <person name="Kim M.S."/>
            <person name="Koo N."/>
            <person name="Laohavisit A."/>
            <person name="Lee Y.H."/>
            <person name="Lumba S."/>
            <person name="McCourt P."/>
            <person name="Mortimer J.C."/>
            <person name="Mutuku J.M."/>
            <person name="Nomura T."/>
            <person name="Sasaki-Sekimoto Y."/>
            <person name="Seto Y."/>
            <person name="Wang Y."/>
            <person name="Wakatake T."/>
            <person name="Sakakibara H."/>
            <person name="Demura T."/>
            <person name="Yamaguchi S."/>
            <person name="Yoneyama K."/>
            <person name="Manabe R.I."/>
            <person name="Nelson D.C."/>
            <person name="Schulman A.H."/>
            <person name="Timko M.P."/>
            <person name="dePamphilis C.W."/>
            <person name="Choi D."/>
            <person name="Shirasu K."/>
        </authorList>
    </citation>
    <scope>NUCLEOTIDE SEQUENCE [LARGE SCALE GENOMIC DNA]</scope>
    <source>
        <strain evidence="2">cv. UVA1</strain>
    </source>
</reference>
<accession>A0A5A7P6D1</accession>
<sequence length="144" mass="15937">MVIFKIRKSTTSNTSLISSYENREELEKIHVDTTAQEVLQALAKDNRTTNEARTFWALIARAIAASTGSPSCWAVQTSRPTTTGIIQGSVLRVCCCLSGKIEVFAQHKLHFSLNHPVIKQPYACPGMKSKILFPGISRFENSLP</sequence>
<evidence type="ECO:0000313" key="1">
    <source>
        <dbReference type="EMBL" id="GER28465.1"/>
    </source>
</evidence>
<dbReference type="EMBL" id="BKCP01002558">
    <property type="protein sequence ID" value="GER28465.1"/>
    <property type="molecule type" value="Genomic_DNA"/>
</dbReference>
<keyword evidence="2" id="KW-1185">Reference proteome</keyword>
<gene>
    <name evidence="1" type="ORF">STAS_04268</name>
</gene>
<protein>
    <submittedName>
        <fullName evidence="1">Helix-turn-helix domain protein</fullName>
    </submittedName>
</protein>
<name>A0A5A7P6D1_STRAF</name>